<evidence type="ECO:0000256" key="2">
    <source>
        <dbReference type="ARBA" id="ARBA00004777"/>
    </source>
</evidence>
<accession>A0A7J8G2B3</accession>
<evidence type="ECO:0000256" key="9">
    <source>
        <dbReference type="ARBA" id="ARBA00032953"/>
    </source>
</evidence>
<evidence type="ECO:0000256" key="8">
    <source>
        <dbReference type="ARBA" id="ARBA00031137"/>
    </source>
</evidence>
<comment type="cofactor">
    <cofactor evidence="1">
        <name>pyridoxal 5'-phosphate</name>
        <dbReference type="ChEBI" id="CHEBI:597326"/>
    </cofactor>
</comment>
<sequence length="159" mass="17727">MFREYSLQVLKNARAMADALLDRGYSLVSGGTDNHLVLVDLRPKGLDGARAERVLELVSITANKNTCPGDRSAITPGGLRLGAPALTSRQFREDDFRRVVDFIDEGINIGLEVKRKTAKLQDFKSFLLSDPETGHQLADLRQRVEQFARAFPMPGFDEH</sequence>
<evidence type="ECO:0000256" key="3">
    <source>
        <dbReference type="ARBA" id="ARBA00006376"/>
    </source>
</evidence>
<dbReference type="EC" id="2.1.2.1" evidence="4"/>
<comment type="caution">
    <text evidence="11">The sequence shown here is derived from an EMBL/GenBank/DDBJ whole genome shotgun (WGS) entry which is preliminary data.</text>
</comment>
<dbReference type="Proteomes" id="UP000550707">
    <property type="component" value="Unassembled WGS sequence"/>
</dbReference>
<dbReference type="GO" id="GO:0030170">
    <property type="term" value="F:pyridoxal phosphate binding"/>
    <property type="evidence" value="ECO:0007669"/>
    <property type="project" value="TreeGrafter"/>
</dbReference>
<proteinExistence type="inferred from homology"/>
<gene>
    <name evidence="11" type="ORF">HJG59_016496</name>
</gene>
<dbReference type="Pfam" id="PF00464">
    <property type="entry name" value="SHMT"/>
    <property type="match status" value="1"/>
</dbReference>
<dbReference type="Gene3D" id="3.90.1150.10">
    <property type="entry name" value="Aspartate Aminotransferase, domain 1"/>
    <property type="match status" value="1"/>
</dbReference>
<dbReference type="GO" id="GO:0005739">
    <property type="term" value="C:mitochondrion"/>
    <property type="evidence" value="ECO:0007669"/>
    <property type="project" value="TreeGrafter"/>
</dbReference>
<dbReference type="InterPro" id="IPR015424">
    <property type="entry name" value="PyrdxlP-dep_Trfase"/>
</dbReference>
<dbReference type="InterPro" id="IPR049943">
    <property type="entry name" value="Ser_HO-MeTrfase-like"/>
</dbReference>
<dbReference type="InterPro" id="IPR039429">
    <property type="entry name" value="SHMT-like_dom"/>
</dbReference>
<evidence type="ECO:0000256" key="6">
    <source>
        <dbReference type="ARBA" id="ARBA00022679"/>
    </source>
</evidence>
<evidence type="ECO:0000256" key="7">
    <source>
        <dbReference type="ARBA" id="ARBA00022898"/>
    </source>
</evidence>
<dbReference type="InterPro" id="IPR015422">
    <property type="entry name" value="PyrdxlP-dep_Trfase_small"/>
</dbReference>
<comment type="pathway">
    <text evidence="2">One-carbon metabolism; tetrahydrofolate interconversion.</text>
</comment>
<comment type="similarity">
    <text evidence="3">Belongs to the SHMT family.</text>
</comment>
<dbReference type="EMBL" id="JACASF010000010">
    <property type="protein sequence ID" value="KAF6453789.1"/>
    <property type="molecule type" value="Genomic_DNA"/>
</dbReference>
<dbReference type="FunFam" id="3.90.1150.10:FF:000005">
    <property type="entry name" value="Serine hydroxymethyltransferase"/>
    <property type="match status" value="1"/>
</dbReference>
<evidence type="ECO:0000256" key="4">
    <source>
        <dbReference type="ARBA" id="ARBA00012256"/>
    </source>
</evidence>
<dbReference type="GO" id="GO:0019264">
    <property type="term" value="P:glycine biosynthetic process from serine"/>
    <property type="evidence" value="ECO:0007669"/>
    <property type="project" value="TreeGrafter"/>
</dbReference>
<keyword evidence="6 11" id="KW-0808">Transferase</keyword>
<keyword evidence="12" id="KW-1185">Reference proteome</keyword>
<feature type="domain" description="Serine hydroxymethyltransferase-like" evidence="10">
    <location>
        <begin position="1"/>
        <end position="103"/>
    </location>
</feature>
<protein>
    <recommendedName>
        <fullName evidence="4">glycine hydroxymethyltransferase</fullName>
        <ecNumber evidence="4">2.1.2.1</ecNumber>
    </recommendedName>
    <alternativeName>
        <fullName evidence="9">Glycine hydroxymethyltransferase</fullName>
    </alternativeName>
    <alternativeName>
        <fullName evidence="8">Serine methylase</fullName>
    </alternativeName>
</protein>
<evidence type="ECO:0000313" key="12">
    <source>
        <dbReference type="Proteomes" id="UP000550707"/>
    </source>
</evidence>
<evidence type="ECO:0000256" key="5">
    <source>
        <dbReference type="ARBA" id="ARBA00022563"/>
    </source>
</evidence>
<organism evidence="11 12">
    <name type="scientific">Molossus molossus</name>
    <name type="common">Pallas' mastiff bat</name>
    <name type="synonym">Vespertilio molossus</name>
    <dbReference type="NCBI Taxonomy" id="27622"/>
    <lineage>
        <taxon>Eukaryota</taxon>
        <taxon>Metazoa</taxon>
        <taxon>Chordata</taxon>
        <taxon>Craniata</taxon>
        <taxon>Vertebrata</taxon>
        <taxon>Euteleostomi</taxon>
        <taxon>Mammalia</taxon>
        <taxon>Eutheria</taxon>
        <taxon>Laurasiatheria</taxon>
        <taxon>Chiroptera</taxon>
        <taxon>Yangochiroptera</taxon>
        <taxon>Molossidae</taxon>
        <taxon>Molossus</taxon>
    </lineage>
</organism>
<reference evidence="11 12" key="1">
    <citation type="journal article" date="2020" name="Nature">
        <title>Six reference-quality genomes reveal evolution of bat adaptations.</title>
        <authorList>
            <person name="Jebb D."/>
            <person name="Huang Z."/>
            <person name="Pippel M."/>
            <person name="Hughes G.M."/>
            <person name="Lavrichenko K."/>
            <person name="Devanna P."/>
            <person name="Winkler S."/>
            <person name="Jermiin L.S."/>
            <person name="Skirmuntt E.C."/>
            <person name="Katzourakis A."/>
            <person name="Burkitt-Gray L."/>
            <person name="Ray D.A."/>
            <person name="Sullivan K.A.M."/>
            <person name="Roscito J.G."/>
            <person name="Kirilenko B.M."/>
            <person name="Davalos L.M."/>
            <person name="Corthals A.P."/>
            <person name="Power M.L."/>
            <person name="Jones G."/>
            <person name="Ransome R.D."/>
            <person name="Dechmann D.K.N."/>
            <person name="Locatelli A.G."/>
            <person name="Puechmaille S.J."/>
            <person name="Fedrigo O."/>
            <person name="Jarvis E.D."/>
            <person name="Hiller M."/>
            <person name="Vernes S.C."/>
            <person name="Myers E.W."/>
            <person name="Teeling E.C."/>
        </authorList>
    </citation>
    <scope>NUCLEOTIDE SEQUENCE [LARGE SCALE GENOMIC DNA]</scope>
    <source>
        <strain evidence="11">MMolMol1</strain>
        <tissue evidence="11">Muscle</tissue>
    </source>
</reference>
<keyword evidence="11" id="KW-0489">Methyltransferase</keyword>
<dbReference type="PANTHER" id="PTHR11680">
    <property type="entry name" value="SERINE HYDROXYMETHYLTRANSFERASE"/>
    <property type="match status" value="1"/>
</dbReference>
<evidence type="ECO:0000313" key="11">
    <source>
        <dbReference type="EMBL" id="KAF6453789.1"/>
    </source>
</evidence>
<dbReference type="AlphaFoldDB" id="A0A7J8G2B3"/>
<dbReference type="PANTHER" id="PTHR11680:SF28">
    <property type="entry name" value="SERINE HYDROXYMETHYLTRANSFERASE, MITOCHONDRIAL"/>
    <property type="match status" value="1"/>
</dbReference>
<dbReference type="SUPFAM" id="SSF53383">
    <property type="entry name" value="PLP-dependent transferases"/>
    <property type="match status" value="1"/>
</dbReference>
<dbReference type="GO" id="GO:0004372">
    <property type="term" value="F:glycine hydroxymethyltransferase activity"/>
    <property type="evidence" value="ECO:0007669"/>
    <property type="project" value="UniProtKB-EC"/>
</dbReference>
<evidence type="ECO:0000256" key="1">
    <source>
        <dbReference type="ARBA" id="ARBA00001933"/>
    </source>
</evidence>
<dbReference type="GO" id="GO:0006730">
    <property type="term" value="P:one-carbon metabolic process"/>
    <property type="evidence" value="ECO:0007669"/>
    <property type="project" value="UniProtKB-KW"/>
</dbReference>
<keyword evidence="7" id="KW-0663">Pyridoxal phosphate</keyword>
<dbReference type="GO" id="GO:0032259">
    <property type="term" value="P:methylation"/>
    <property type="evidence" value="ECO:0007669"/>
    <property type="project" value="UniProtKB-KW"/>
</dbReference>
<evidence type="ECO:0000259" key="10">
    <source>
        <dbReference type="Pfam" id="PF00464"/>
    </source>
</evidence>
<dbReference type="GO" id="GO:0008168">
    <property type="term" value="F:methyltransferase activity"/>
    <property type="evidence" value="ECO:0007669"/>
    <property type="project" value="UniProtKB-KW"/>
</dbReference>
<name>A0A7J8G2B3_MOLMO</name>
<dbReference type="GO" id="GO:0046653">
    <property type="term" value="P:tetrahydrofolate metabolic process"/>
    <property type="evidence" value="ECO:0007669"/>
    <property type="project" value="TreeGrafter"/>
</dbReference>
<keyword evidence="5" id="KW-0554">One-carbon metabolism</keyword>